<dbReference type="SUPFAM" id="SSF47203">
    <property type="entry name" value="Acyl-CoA dehydrogenase C-terminal domain-like"/>
    <property type="match status" value="1"/>
</dbReference>
<dbReference type="Gene3D" id="1.20.140.10">
    <property type="entry name" value="Butyryl-CoA Dehydrogenase, subunit A, domain 3"/>
    <property type="match status" value="1"/>
</dbReference>
<comment type="cofactor">
    <cofactor evidence="1">
        <name>FAD</name>
        <dbReference type="ChEBI" id="CHEBI:57692"/>
    </cofactor>
</comment>
<dbReference type="Proteomes" id="UP001596524">
    <property type="component" value="Unassembled WGS sequence"/>
</dbReference>
<dbReference type="InterPro" id="IPR009075">
    <property type="entry name" value="AcylCo_DH/oxidase_C"/>
</dbReference>
<evidence type="ECO:0000259" key="8">
    <source>
        <dbReference type="Pfam" id="PF02771"/>
    </source>
</evidence>
<evidence type="ECO:0000256" key="1">
    <source>
        <dbReference type="ARBA" id="ARBA00001974"/>
    </source>
</evidence>
<dbReference type="EMBL" id="JBHTCH010000012">
    <property type="protein sequence ID" value="MFC7360396.1"/>
    <property type="molecule type" value="Genomic_DNA"/>
</dbReference>
<dbReference type="PANTHER" id="PTHR43884">
    <property type="entry name" value="ACYL-COA DEHYDROGENASE"/>
    <property type="match status" value="1"/>
</dbReference>
<dbReference type="RefSeq" id="WP_255891664.1">
    <property type="nucleotide sequence ID" value="NZ_JAFMZM010000005.1"/>
</dbReference>
<dbReference type="InterPro" id="IPR036250">
    <property type="entry name" value="AcylCo_DH-like_C"/>
</dbReference>
<evidence type="ECO:0000259" key="7">
    <source>
        <dbReference type="Pfam" id="PF00441"/>
    </source>
</evidence>
<dbReference type="PANTHER" id="PTHR43884:SF20">
    <property type="entry name" value="ACYL-COA DEHYDROGENASE FADE28"/>
    <property type="match status" value="1"/>
</dbReference>
<proteinExistence type="inferred from homology"/>
<evidence type="ECO:0000256" key="6">
    <source>
        <dbReference type="SAM" id="MobiDB-lite"/>
    </source>
</evidence>
<dbReference type="InterPro" id="IPR037069">
    <property type="entry name" value="AcylCoA_DH/ox_N_sf"/>
</dbReference>
<dbReference type="SUPFAM" id="SSF56645">
    <property type="entry name" value="Acyl-CoA dehydrogenase NM domain-like"/>
    <property type="match status" value="1"/>
</dbReference>
<accession>A0ABW2N647</accession>
<feature type="region of interest" description="Disordered" evidence="6">
    <location>
        <begin position="1"/>
        <end position="27"/>
    </location>
</feature>
<evidence type="ECO:0000313" key="10">
    <source>
        <dbReference type="Proteomes" id="UP001596524"/>
    </source>
</evidence>
<evidence type="ECO:0000256" key="3">
    <source>
        <dbReference type="ARBA" id="ARBA00022630"/>
    </source>
</evidence>
<evidence type="ECO:0000256" key="2">
    <source>
        <dbReference type="ARBA" id="ARBA00009347"/>
    </source>
</evidence>
<keyword evidence="5" id="KW-0560">Oxidoreductase</keyword>
<name>A0ABW2N647_9ACTN</name>
<comment type="similarity">
    <text evidence="2">Belongs to the acyl-CoA dehydrogenase family.</text>
</comment>
<gene>
    <name evidence="9" type="ORF">ACFQO6_08965</name>
</gene>
<reference evidence="10" key="1">
    <citation type="journal article" date="2019" name="Int. J. Syst. Evol. Microbiol.">
        <title>The Global Catalogue of Microorganisms (GCM) 10K type strain sequencing project: providing services to taxonomists for standard genome sequencing and annotation.</title>
        <authorList>
            <consortium name="The Broad Institute Genomics Platform"/>
            <consortium name="The Broad Institute Genome Sequencing Center for Infectious Disease"/>
            <person name="Wu L."/>
            <person name="Ma J."/>
        </authorList>
    </citation>
    <scope>NUCLEOTIDE SEQUENCE [LARGE SCALE GENOMIC DNA]</scope>
    <source>
        <strain evidence="10">FCH27</strain>
    </source>
</reference>
<sequence>MDHPALAPDPRPGDGASAPSPAWHQPWPEADASVLAPVAEHEDLRKVVRDILGAHADHEQVRRAADGPLGYSAELWKLLNDEMSVGAMAVPEDRGGLGVGLGMVAVVLEEAGRALLPEPLLVSAVLGVRAVLAAPLGSIPGELVDGLTAGHLVAALATGPGADASLAATGTDGALTVSGRVGRALLGATADLMVVVADSAGGEALHLVDLRHVREAERRPLEVLDHTRRQAAVELVAAPAHLIAGPEHAGAVLADLDVVRRIVLAAEHVGMIEAMLDLTRTYLGQREQFGRPLASFQVIKHRLADVLVDLERARSAARYAAAVFVQDPGSAELPAAVAAAVATEAVIRVAHETVQLHGGIGFTWEHPAHYYLRRALGDEAVFGPAHAHRALVAELLGV</sequence>
<keyword evidence="3" id="KW-0285">Flavoprotein</keyword>
<evidence type="ECO:0000256" key="5">
    <source>
        <dbReference type="ARBA" id="ARBA00023002"/>
    </source>
</evidence>
<feature type="domain" description="Acyl-CoA dehydrogenase/oxidase C-terminal" evidence="7">
    <location>
        <begin position="260"/>
        <end position="394"/>
    </location>
</feature>
<comment type="caution">
    <text evidence="9">The sequence shown here is derived from an EMBL/GenBank/DDBJ whole genome shotgun (WGS) entry which is preliminary data.</text>
</comment>
<dbReference type="Pfam" id="PF02771">
    <property type="entry name" value="Acyl-CoA_dh_N"/>
    <property type="match status" value="1"/>
</dbReference>
<keyword evidence="10" id="KW-1185">Reference proteome</keyword>
<evidence type="ECO:0000256" key="4">
    <source>
        <dbReference type="ARBA" id="ARBA00022827"/>
    </source>
</evidence>
<evidence type="ECO:0000313" key="9">
    <source>
        <dbReference type="EMBL" id="MFC7360396.1"/>
    </source>
</evidence>
<dbReference type="Gene3D" id="1.10.540.10">
    <property type="entry name" value="Acyl-CoA dehydrogenase/oxidase, N-terminal domain"/>
    <property type="match status" value="1"/>
</dbReference>
<keyword evidence="4" id="KW-0274">FAD</keyword>
<organism evidence="9 10">
    <name type="scientific">Nocardioides astragali</name>
    <dbReference type="NCBI Taxonomy" id="1776736"/>
    <lineage>
        <taxon>Bacteria</taxon>
        <taxon>Bacillati</taxon>
        <taxon>Actinomycetota</taxon>
        <taxon>Actinomycetes</taxon>
        <taxon>Propionibacteriales</taxon>
        <taxon>Nocardioidaceae</taxon>
        <taxon>Nocardioides</taxon>
    </lineage>
</organism>
<dbReference type="Pfam" id="PF00441">
    <property type="entry name" value="Acyl-CoA_dh_1"/>
    <property type="match status" value="1"/>
</dbReference>
<protein>
    <submittedName>
        <fullName evidence="9">Acyl-CoA dehydrogenase family protein</fullName>
    </submittedName>
</protein>
<feature type="domain" description="Acyl-CoA dehydrogenase/oxidase N-terminal" evidence="8">
    <location>
        <begin position="39"/>
        <end position="124"/>
    </location>
</feature>
<dbReference type="InterPro" id="IPR013786">
    <property type="entry name" value="AcylCoA_DH/ox_N"/>
</dbReference>
<dbReference type="InterPro" id="IPR009100">
    <property type="entry name" value="AcylCoA_DH/oxidase_NM_dom_sf"/>
</dbReference>